<proteinExistence type="predicted"/>
<organism evidence="1 2">
    <name type="scientific">Ruminococcus turbiniformis</name>
    <dbReference type="NCBI Taxonomy" id="2881258"/>
    <lineage>
        <taxon>Bacteria</taxon>
        <taxon>Bacillati</taxon>
        <taxon>Bacillota</taxon>
        <taxon>Clostridia</taxon>
        <taxon>Eubacteriales</taxon>
        <taxon>Oscillospiraceae</taxon>
        <taxon>Ruminococcus</taxon>
    </lineage>
</organism>
<gene>
    <name evidence="1" type="ORF">LKD70_16385</name>
</gene>
<evidence type="ECO:0000313" key="1">
    <source>
        <dbReference type="EMBL" id="MCC2255971.1"/>
    </source>
</evidence>
<sequence>MKVFEISVSEEDVEAIKLSEKVLMKCGSDTIKLVKEDDNWIPVSDILPSEGQEAWITTKPENVRKGMFTKHFGAAMKEGFICSEGLVETNDVSAWQPYNVPAPYQPDSH</sequence>
<reference evidence="1 2" key="1">
    <citation type="submission" date="2021-10" db="EMBL/GenBank/DDBJ databases">
        <title>Anaerobic single-cell dispensing facilitates the cultivation of human gut bacteria.</title>
        <authorList>
            <person name="Afrizal A."/>
        </authorList>
    </citation>
    <scope>NUCLEOTIDE SEQUENCE [LARGE SCALE GENOMIC DNA]</scope>
    <source>
        <strain evidence="1 2">CLA-AA-H200</strain>
    </source>
</reference>
<protein>
    <recommendedName>
        <fullName evidence="3">DUF551 domain-containing protein</fullName>
    </recommendedName>
</protein>
<comment type="caution">
    <text evidence="1">The sequence shown here is derived from an EMBL/GenBank/DDBJ whole genome shotgun (WGS) entry which is preliminary data.</text>
</comment>
<dbReference type="EMBL" id="JAJEQX010000042">
    <property type="protein sequence ID" value="MCC2255971.1"/>
    <property type="molecule type" value="Genomic_DNA"/>
</dbReference>
<dbReference type="Proteomes" id="UP001198151">
    <property type="component" value="Unassembled WGS sequence"/>
</dbReference>
<dbReference type="RefSeq" id="WP_227708952.1">
    <property type="nucleotide sequence ID" value="NZ_JAJEQX010000042.1"/>
</dbReference>
<evidence type="ECO:0008006" key="3">
    <source>
        <dbReference type="Google" id="ProtNLM"/>
    </source>
</evidence>
<keyword evidence="2" id="KW-1185">Reference proteome</keyword>
<name>A0ABS8G145_9FIRM</name>
<accession>A0ABS8G145</accession>
<evidence type="ECO:0000313" key="2">
    <source>
        <dbReference type="Proteomes" id="UP001198151"/>
    </source>
</evidence>